<protein>
    <submittedName>
        <fullName evidence="1">Uncharacterized protein</fullName>
    </submittedName>
</protein>
<organism evidence="1 2">
    <name type="scientific">Cystoisospora suis</name>
    <dbReference type="NCBI Taxonomy" id="483139"/>
    <lineage>
        <taxon>Eukaryota</taxon>
        <taxon>Sar</taxon>
        <taxon>Alveolata</taxon>
        <taxon>Apicomplexa</taxon>
        <taxon>Conoidasida</taxon>
        <taxon>Coccidia</taxon>
        <taxon>Eucoccidiorida</taxon>
        <taxon>Eimeriorina</taxon>
        <taxon>Sarcocystidae</taxon>
        <taxon>Cystoisospora</taxon>
    </lineage>
</organism>
<dbReference type="GeneID" id="94424316"/>
<sequence length="73" mass="8129">MMSANPSSVKKTPIICRMRPLQDCLAQHDGDISQCKEEVKLFEGTCSKKLEYVHDREGLDDNRSGLFGGKKGT</sequence>
<dbReference type="AlphaFoldDB" id="A0A2C6LCA6"/>
<evidence type="ECO:0000313" key="2">
    <source>
        <dbReference type="Proteomes" id="UP000221165"/>
    </source>
</evidence>
<name>A0A2C6LCA6_9APIC</name>
<dbReference type="RefSeq" id="XP_067926921.1">
    <property type="nucleotide sequence ID" value="XM_068061105.1"/>
</dbReference>
<dbReference type="Proteomes" id="UP000221165">
    <property type="component" value="Unassembled WGS sequence"/>
</dbReference>
<accession>A0A2C6LCA6</accession>
<dbReference type="VEuPathDB" id="ToxoDB:CSUI_000898"/>
<comment type="caution">
    <text evidence="1">The sequence shown here is derived from an EMBL/GenBank/DDBJ whole genome shotgun (WGS) entry which is preliminary data.</text>
</comment>
<dbReference type="EMBL" id="MIGC01000356">
    <property type="protein sequence ID" value="PHJ25249.1"/>
    <property type="molecule type" value="Genomic_DNA"/>
</dbReference>
<gene>
    <name evidence="1" type="ORF">CSUI_000898</name>
</gene>
<reference evidence="1 2" key="1">
    <citation type="journal article" date="2017" name="Int. J. Parasitol.">
        <title>The genome of the protozoan parasite Cystoisospora suis and a reverse vaccinology approach to identify vaccine candidates.</title>
        <authorList>
            <person name="Palmieri N."/>
            <person name="Shrestha A."/>
            <person name="Ruttkowski B."/>
            <person name="Beck T."/>
            <person name="Vogl C."/>
            <person name="Tomley F."/>
            <person name="Blake D.P."/>
            <person name="Joachim A."/>
        </authorList>
    </citation>
    <scope>NUCLEOTIDE SEQUENCE [LARGE SCALE GENOMIC DNA]</scope>
    <source>
        <strain evidence="1 2">Wien I</strain>
    </source>
</reference>
<keyword evidence="2" id="KW-1185">Reference proteome</keyword>
<proteinExistence type="predicted"/>
<dbReference type="OrthoDB" id="410044at2759"/>
<evidence type="ECO:0000313" key="1">
    <source>
        <dbReference type="EMBL" id="PHJ25249.1"/>
    </source>
</evidence>